<dbReference type="Proteomes" id="UP001149860">
    <property type="component" value="Chromosome"/>
</dbReference>
<organism evidence="1 2">
    <name type="scientific">Lentilactobacillus terminaliae</name>
    <dbReference type="NCBI Taxonomy" id="3003483"/>
    <lineage>
        <taxon>Bacteria</taxon>
        <taxon>Bacillati</taxon>
        <taxon>Bacillota</taxon>
        <taxon>Bacilli</taxon>
        <taxon>Lactobacillales</taxon>
        <taxon>Lactobacillaceae</taxon>
        <taxon>Lentilactobacillus</taxon>
    </lineage>
</organism>
<proteinExistence type="predicted"/>
<reference evidence="1" key="1">
    <citation type="submission" date="2024-08" db="EMBL/GenBank/DDBJ databases">
        <title>Lentilactobacillus sp. nov., isolated from tree bark.</title>
        <authorList>
            <person name="Phuengjayaem S."/>
            <person name="Tanasupawat S."/>
        </authorList>
    </citation>
    <scope>NUCLEOTIDE SEQUENCE</scope>
    <source>
        <strain evidence="1">SPB1-3</strain>
    </source>
</reference>
<name>A0ACD5DE42_9LACO</name>
<dbReference type="EMBL" id="CP168151">
    <property type="protein sequence ID" value="XFD39657.1"/>
    <property type="molecule type" value="Genomic_DNA"/>
</dbReference>
<keyword evidence="2" id="KW-1185">Reference proteome</keyword>
<evidence type="ECO:0000313" key="1">
    <source>
        <dbReference type="EMBL" id="XFD39657.1"/>
    </source>
</evidence>
<gene>
    <name evidence="1" type="ORF">O0236_009720</name>
</gene>
<protein>
    <submittedName>
        <fullName evidence="1">Sensor histidine kinase</fullName>
    </submittedName>
</protein>
<keyword evidence="1" id="KW-0808">Transferase</keyword>
<evidence type="ECO:0000313" key="2">
    <source>
        <dbReference type="Proteomes" id="UP001149860"/>
    </source>
</evidence>
<accession>A0ACD5DE42</accession>
<sequence length="443" mass="49340">MSRKDPQTKQQRSFFIKELFAFALLFILLGFTVYSIFQNSVFQNINQGLVNQRTQILNNESQPTIKINPNKGTANISPSIGGPFRSTTIVFNSKGIIINKPMLGNHFYSLIKNIQLDKTQTDKVYDMTIGSQNFTSHFRTLLVKVPKSNPNPLYAGNYAMIVENVDADLLALKSFERAILITIIFFWILAISIAYFLSRSSMKPILTSWKKQRDFSANAAHELRTPLTVIQNQLEFMLTKPNDKILDQAEKISTSLNSVNQLQTLTAHLLTLSRSDADTVQVNMQSQLLEPFFKEVITPYQDVAASQSKTLTVAVDAPGAGVFDSGLMRQLIVILVDNGLKYSPKDGTIGVSVNRIKDTLTIKVSDNGPGIPNEDKKRVFDRFYRTDKSRNSKTGGNGLGLAIASTIVKQHHGKIAVHDNQPTGSIFEVSIPLKNHSTNLTTK</sequence>
<keyword evidence="1" id="KW-0418">Kinase</keyword>